<protein>
    <submittedName>
        <fullName evidence="3">Uncharacterized protein</fullName>
    </submittedName>
</protein>
<feature type="coiled-coil region" evidence="1">
    <location>
        <begin position="1034"/>
        <end position="1149"/>
    </location>
</feature>
<feature type="compositionally biased region" description="Low complexity" evidence="2">
    <location>
        <begin position="2054"/>
        <end position="2071"/>
    </location>
</feature>
<proteinExistence type="predicted"/>
<feature type="region of interest" description="Disordered" evidence="2">
    <location>
        <begin position="2098"/>
        <end position="2127"/>
    </location>
</feature>
<comment type="caution">
    <text evidence="3">The sequence shown here is derived from an EMBL/GenBank/DDBJ whole genome shotgun (WGS) entry which is preliminary data.</text>
</comment>
<feature type="coiled-coil region" evidence="1">
    <location>
        <begin position="1197"/>
        <end position="1231"/>
    </location>
</feature>
<keyword evidence="1" id="KW-0175">Coiled coil</keyword>
<gene>
    <name evidence="3" type="ORF">EGW08_007027</name>
</gene>
<feature type="coiled-coil region" evidence="1">
    <location>
        <begin position="1784"/>
        <end position="2018"/>
    </location>
</feature>
<accession>A0A433TUF9</accession>
<reference evidence="3 4" key="1">
    <citation type="submission" date="2019-01" db="EMBL/GenBank/DDBJ databases">
        <title>A draft genome assembly of the solar-powered sea slug Elysia chlorotica.</title>
        <authorList>
            <person name="Cai H."/>
            <person name="Li Q."/>
            <person name="Fang X."/>
            <person name="Li J."/>
            <person name="Curtis N.E."/>
            <person name="Altenburger A."/>
            <person name="Shibata T."/>
            <person name="Feng M."/>
            <person name="Maeda T."/>
            <person name="Schwartz J.A."/>
            <person name="Shigenobu S."/>
            <person name="Lundholm N."/>
            <person name="Nishiyama T."/>
            <person name="Yang H."/>
            <person name="Hasebe M."/>
            <person name="Li S."/>
            <person name="Pierce S.K."/>
            <person name="Wang J."/>
        </authorList>
    </citation>
    <scope>NUCLEOTIDE SEQUENCE [LARGE SCALE GENOMIC DNA]</scope>
    <source>
        <strain evidence="3">EC2010</strain>
        <tissue evidence="3">Whole organism of an adult</tissue>
    </source>
</reference>
<dbReference type="Proteomes" id="UP000271974">
    <property type="component" value="Unassembled WGS sequence"/>
</dbReference>
<evidence type="ECO:0000256" key="2">
    <source>
        <dbReference type="SAM" id="MobiDB-lite"/>
    </source>
</evidence>
<feature type="region of interest" description="Disordered" evidence="2">
    <location>
        <begin position="2038"/>
        <end position="2074"/>
    </location>
</feature>
<evidence type="ECO:0000256" key="1">
    <source>
        <dbReference type="SAM" id="Coils"/>
    </source>
</evidence>
<sequence>MDESKRDTVVCIIRALWKKDAKILDLRSGHFYLHLLEMLEQWDKAGLVHSNDEDRLMCTKIFLEDYYGNDRETRIDDFLKFDDIVHRDKIESGDIKLELELSKIAIVLLGIGVLDKNSQDFMSTLLQVPLDKHYDVLAIIQSVIQTGSSEVALTSRIEEILCEPTENCQGVRPDTPNFNLLKSMEPTQASTPKDPSKTWTTAALASSSALPGSPLRVNLTLLNSSLRDITSPLRGLSIDASSSCSPLTQYAQSPQLIQKAILRQKETELRKLRRQMEEHIDRADELKYLLQDQVEAASQKDATIIQLEKRIQALQRQKLQTELSEKSDEENRNTIDTLNLKVQSLEHYKTQYEMLEKESSMHAEEIRKLYCEIRDLEHKNNHYKSMLDSKKNFEEDMKEQEIQLNTVVQQLQQMQTAKKEWETERQCMQEKINNLRDQIGSLRNELDDVNPLQHGNTSGETMGVVLDIQVEELKGQLNEAKQEQDKLQSLLMSNQDLLKEKEMEVLKLQDKLCVAQTQISEADSLVNHHATTLEQQNTKVQELTEQLEHESRLKSELQNSNDDLLRDYNKVLKQCSDYSEQISSLNTKILEKDECIEKIKSALEQKDYDLKSTQELVSCKDKLMETMRSEMETLAVSNTTLSEDLLKKDHKIIQLQQDCDKTIKESNEKQAELTANIDEIKENNLQTLSELQVSHVTELSNMKAQHEEVVKDMRQTAEQNASEFHALQKLLSQKEKELDDMKMEMNTVSGSLQSKAEQLEEKEDYIFELKADFEKQLEEMDQNKCELQALIEKLQKELDQMIQQFQMIEKELVLKTEEACQKEEQIHKIQSDFEMKAESAEHNSKAALESLKAEIEAVKNGEIELFSKQLEAQKNDAEKKINEKEIELEKLERTVKELIDERKSLSAKLEESVMKLHDSKAQAHTKSMEISEKIEMIKGLKTTFEQQLEEMDQNKCELQAFIEKLKKERDEVIQQFQMMEKELTLKTEEACQKEEQIYKIQSDFEMKAKAAEHNSKAALESLKAEIEAVKNGEIEMFSKQLEAQKNDAEKKINEKEIELEKLERTVKELIDERKSLSAKLEESEMKLQDAKAQVHTKSMDIEEKEETIKSLKQDFEKKLFVQNSNEKTLGELQEKIESLKETNIQALREKETHYNLNVSQIKMQYEQSMNEITKSIREKDVLLVELQKTIENNNFELEKSKSNLESAQSVLKQKDEEILSCRQELTRLEKLWQDKERLIASVTEDYETQLSMNKANHNTDMEAKLKAAENVRQEALSKQKASHDSEMAKQKEKHEEEVQKLVEANQTALERYKAAQTDAEQRAEEQLKKEREEHGKLIEALGQDSDKEREGYLQSLLVKRQEVEQLSAQLKDSQSQLVQQEQLSVNNKKELARIQEDLKKEKEKCSHAGDLLSTQMSKNKEIEEMYKSLKSEMEQLELKLTETELQLEKATEFSSKQSNDLDQAKCNVQQITHELNELHQSCTRLRKTNEHLEIKLDENSKLSIAECQSLKNNIVEKENLVENLSYEVKQKDEKISTLEQTLADQNSHLETLSLTLDCEKKKSLESKELINLLQQDIVNKEERIDKINKNFEEHRLSVEKENQTLISELELKYKAAKECELKTLSDQREAFKEEMERLQSEKEQKLQELIINKSHLESENQNLKQDLDAKTKQHFDMTTEIEAFVRKASETESQLSNMKETLEEKTVDLANYQKEITDSKRKLQSMENELQLKVEEVSEKEQIITNLKNDFAEQINQLQSGSKDVQLAIQSKFEETLRNEIAKATEQRTIIENYKQQLDELTIKYKNEVMALNEEIAQLHLRIKQLEEQEKSFLSQQDASQNLLKQKEEKAEQLYRKVQDLEQLGKLQQSEYDQSQENIVKKEEEVTALQKKIESYSLQLCEQKELLDEKEQTISKCQLKLESYELQVNKAKKEKAFGEEKYKDTHEQNVRLEKQVRGLKESCETLIEKEKKSKSKLLEMAVKYETMQKENKQYVSEINRLKTSLDFSERKLRECQKQLDTVGTALLGDSSHFQKVIAKSSPDDSLAGSPDSIGSSRSLRSRSRLSSGNNSFQSGLNETILSGDTVLLKRETIASSADLKKRMKPSKSTEDRISIRSSFSSHSTKSTIGMPGVHMPFAACANEPDGPDFEWDRLSELQRRNTMYLPHLKSAYPIEMQTVETEKFSDEGLRLSTVGDHAKEKFETRSSGRAIDEKIGVKAPKRTAPVMRLKEELSEPSPPKQLRSAPNYHRPGPPTPGKQPRRVSGAFSPLDQTLSPASTGKTI</sequence>
<dbReference type="PANTHER" id="PTHR18887">
    <property type="entry name" value="GOLGI-ASSOCIATED PROTEIN GCP360-RELATED"/>
    <property type="match status" value="1"/>
</dbReference>
<dbReference type="EMBL" id="RQTK01000178">
    <property type="protein sequence ID" value="RUS85201.1"/>
    <property type="molecule type" value="Genomic_DNA"/>
</dbReference>
<feature type="compositionally biased region" description="Low complexity" evidence="2">
    <location>
        <begin position="2115"/>
        <end position="2127"/>
    </location>
</feature>
<dbReference type="STRING" id="188477.A0A433TUF9"/>
<name>A0A433TUF9_ELYCH</name>
<feature type="coiled-coil region" evidence="1">
    <location>
        <begin position="1570"/>
        <end position="1743"/>
    </location>
</feature>
<evidence type="ECO:0000313" key="3">
    <source>
        <dbReference type="EMBL" id="RUS85201.1"/>
    </source>
</evidence>
<dbReference type="OrthoDB" id="2436455at2759"/>
<dbReference type="GO" id="GO:0005794">
    <property type="term" value="C:Golgi apparatus"/>
    <property type="evidence" value="ECO:0007669"/>
    <property type="project" value="InterPro"/>
</dbReference>
<organism evidence="3 4">
    <name type="scientific">Elysia chlorotica</name>
    <name type="common">Eastern emerald elysia</name>
    <name type="synonym">Sea slug</name>
    <dbReference type="NCBI Taxonomy" id="188477"/>
    <lineage>
        <taxon>Eukaryota</taxon>
        <taxon>Metazoa</taxon>
        <taxon>Spiralia</taxon>
        <taxon>Lophotrochozoa</taxon>
        <taxon>Mollusca</taxon>
        <taxon>Gastropoda</taxon>
        <taxon>Heterobranchia</taxon>
        <taxon>Euthyneura</taxon>
        <taxon>Panpulmonata</taxon>
        <taxon>Sacoglossa</taxon>
        <taxon>Placobranchoidea</taxon>
        <taxon>Plakobranchidae</taxon>
        <taxon>Elysia</taxon>
    </lineage>
</organism>
<dbReference type="InterPro" id="IPR026202">
    <property type="entry name" value="GOLGB1"/>
</dbReference>
<feature type="coiled-coil region" evidence="1">
    <location>
        <begin position="951"/>
        <end position="982"/>
    </location>
</feature>
<feature type="coiled-coil region" evidence="1">
    <location>
        <begin position="652"/>
        <end position="744"/>
    </location>
</feature>
<feature type="non-terminal residue" evidence="3">
    <location>
        <position position="2283"/>
    </location>
</feature>
<dbReference type="PANTHER" id="PTHR18887:SF5">
    <property type="entry name" value="GOLGIN SUBFAMILY B MEMBER 1-LIKE"/>
    <property type="match status" value="1"/>
</dbReference>
<feature type="region of interest" description="Disordered" evidence="2">
    <location>
        <begin position="2212"/>
        <end position="2283"/>
    </location>
</feature>
<feature type="coiled-coil region" evidence="1">
    <location>
        <begin position="773"/>
        <end position="811"/>
    </location>
</feature>
<feature type="coiled-coil region" evidence="1">
    <location>
        <begin position="863"/>
        <end position="915"/>
    </location>
</feature>
<feature type="coiled-coil region" evidence="1">
    <location>
        <begin position="262"/>
        <end position="500"/>
    </location>
</feature>
<feature type="compositionally biased region" description="Polar residues" evidence="2">
    <location>
        <begin position="2270"/>
        <end position="2283"/>
    </location>
</feature>
<keyword evidence="4" id="KW-1185">Reference proteome</keyword>
<evidence type="ECO:0000313" key="4">
    <source>
        <dbReference type="Proteomes" id="UP000271974"/>
    </source>
</evidence>
<feature type="region of interest" description="Disordered" evidence="2">
    <location>
        <begin position="1276"/>
        <end position="1297"/>
    </location>
</feature>
<feature type="coiled-coil region" evidence="1">
    <location>
        <begin position="526"/>
        <end position="574"/>
    </location>
</feature>